<dbReference type="AlphaFoldDB" id="A0A444Z1X1"/>
<dbReference type="PANTHER" id="PTHR31973:SF187">
    <property type="entry name" value="MUTATOR TRANSPOSASE MUDRA PROTEIN"/>
    <property type="match status" value="1"/>
</dbReference>
<dbReference type="STRING" id="3818.A0A444Z1X1"/>
<evidence type="ECO:0000259" key="6">
    <source>
        <dbReference type="PROSITE" id="PS50966"/>
    </source>
</evidence>
<dbReference type="GO" id="GO:0008270">
    <property type="term" value="F:zinc ion binding"/>
    <property type="evidence" value="ECO:0007669"/>
    <property type="project" value="UniProtKB-KW"/>
</dbReference>
<dbReference type="PROSITE" id="PS50966">
    <property type="entry name" value="ZF_SWIM"/>
    <property type="match status" value="1"/>
</dbReference>
<feature type="region of interest" description="Disordered" evidence="5">
    <location>
        <begin position="196"/>
        <end position="225"/>
    </location>
</feature>
<dbReference type="Proteomes" id="UP000289738">
    <property type="component" value="Chromosome B05"/>
</dbReference>
<feature type="compositionally biased region" description="Low complexity" evidence="5">
    <location>
        <begin position="279"/>
        <end position="288"/>
    </location>
</feature>
<evidence type="ECO:0000256" key="5">
    <source>
        <dbReference type="SAM" id="MobiDB-lite"/>
    </source>
</evidence>
<evidence type="ECO:0000256" key="1">
    <source>
        <dbReference type="ARBA" id="ARBA00022723"/>
    </source>
</evidence>
<protein>
    <recommendedName>
        <fullName evidence="6">SWIM-type domain-containing protein</fullName>
    </recommendedName>
</protein>
<feature type="compositionally biased region" description="Basic and acidic residues" evidence="5">
    <location>
        <begin position="212"/>
        <end position="223"/>
    </location>
</feature>
<name>A0A444Z1X1_ARAHY</name>
<dbReference type="PANTHER" id="PTHR31973">
    <property type="entry name" value="POLYPROTEIN, PUTATIVE-RELATED"/>
    <property type="match status" value="1"/>
</dbReference>
<sequence length="301" mass="33990">MNPHACEYLRRIEPCQWSRSHFSEWPKSDNITNNNAEVFNGCIKKMRGKPIITMLEEIRCYIMRILARNKKALVGYMGRITPVQQSRLEVEKRYSNHWRPFPTGDLAGNIFEVQCLPIKVSVDLGKKTCSCRFWQLNGLPCRHACAALAYQNRRPEEYANNWLTIGAYNKTYEFLVQAVPSKEFWEKHGYANILPPAYKRPSGRPTVKRNKRNDAPEPQPDPHRVKRKYGQIVCQYCLIAGHNSRTCQKKKDDMAAPKEAGPAAVPDAAPTAVLDAAPAAPAAPVTAPSMVIPNPDPLIPP</sequence>
<feature type="domain" description="SWIM-type" evidence="6">
    <location>
        <begin position="118"/>
        <end position="152"/>
    </location>
</feature>
<dbReference type="SMART" id="SM00575">
    <property type="entry name" value="ZnF_PMZ"/>
    <property type="match status" value="1"/>
</dbReference>
<gene>
    <name evidence="7" type="ORF">Ahy_B05g075763</name>
</gene>
<dbReference type="OrthoDB" id="1744165at2759"/>
<proteinExistence type="predicted"/>
<dbReference type="EMBL" id="SDMP01000015">
    <property type="protein sequence ID" value="RYR08193.1"/>
    <property type="molecule type" value="Genomic_DNA"/>
</dbReference>
<organism evidence="7 8">
    <name type="scientific">Arachis hypogaea</name>
    <name type="common">Peanut</name>
    <dbReference type="NCBI Taxonomy" id="3818"/>
    <lineage>
        <taxon>Eukaryota</taxon>
        <taxon>Viridiplantae</taxon>
        <taxon>Streptophyta</taxon>
        <taxon>Embryophyta</taxon>
        <taxon>Tracheophyta</taxon>
        <taxon>Spermatophyta</taxon>
        <taxon>Magnoliopsida</taxon>
        <taxon>eudicotyledons</taxon>
        <taxon>Gunneridae</taxon>
        <taxon>Pentapetalae</taxon>
        <taxon>rosids</taxon>
        <taxon>fabids</taxon>
        <taxon>Fabales</taxon>
        <taxon>Fabaceae</taxon>
        <taxon>Papilionoideae</taxon>
        <taxon>50 kb inversion clade</taxon>
        <taxon>dalbergioids sensu lato</taxon>
        <taxon>Dalbergieae</taxon>
        <taxon>Pterocarpus clade</taxon>
        <taxon>Arachis</taxon>
    </lineage>
</organism>
<feature type="region of interest" description="Disordered" evidence="5">
    <location>
        <begin position="279"/>
        <end position="301"/>
    </location>
</feature>
<dbReference type="InterPro" id="IPR006564">
    <property type="entry name" value="Znf_PMZ"/>
</dbReference>
<reference evidence="7 8" key="1">
    <citation type="submission" date="2019-01" db="EMBL/GenBank/DDBJ databases">
        <title>Sequencing of cultivated peanut Arachis hypogaea provides insights into genome evolution and oil improvement.</title>
        <authorList>
            <person name="Chen X."/>
        </authorList>
    </citation>
    <scope>NUCLEOTIDE SEQUENCE [LARGE SCALE GENOMIC DNA]</scope>
    <source>
        <strain evidence="8">cv. Fuhuasheng</strain>
        <tissue evidence="7">Leaves</tissue>
    </source>
</reference>
<comment type="caution">
    <text evidence="7">The sequence shown here is derived from an EMBL/GenBank/DDBJ whole genome shotgun (WGS) entry which is preliminary data.</text>
</comment>
<accession>A0A444Z1X1</accession>
<evidence type="ECO:0000256" key="4">
    <source>
        <dbReference type="PROSITE-ProRule" id="PRU00325"/>
    </source>
</evidence>
<keyword evidence="8" id="KW-1185">Reference proteome</keyword>
<keyword evidence="1" id="KW-0479">Metal-binding</keyword>
<dbReference type="Pfam" id="PF04434">
    <property type="entry name" value="SWIM"/>
    <property type="match status" value="1"/>
</dbReference>
<evidence type="ECO:0000313" key="8">
    <source>
        <dbReference type="Proteomes" id="UP000289738"/>
    </source>
</evidence>
<keyword evidence="3" id="KW-0862">Zinc</keyword>
<evidence type="ECO:0000256" key="2">
    <source>
        <dbReference type="ARBA" id="ARBA00022771"/>
    </source>
</evidence>
<dbReference type="InterPro" id="IPR007527">
    <property type="entry name" value="Znf_SWIM"/>
</dbReference>
<evidence type="ECO:0000313" key="7">
    <source>
        <dbReference type="EMBL" id="RYR08193.1"/>
    </source>
</evidence>
<evidence type="ECO:0000256" key="3">
    <source>
        <dbReference type="ARBA" id="ARBA00022833"/>
    </source>
</evidence>
<keyword evidence="2 4" id="KW-0863">Zinc-finger</keyword>